<proteinExistence type="predicted"/>
<dbReference type="AlphaFoldDB" id="A0A345INV7"/>
<sequence length="38" mass="4086">MSAFGDRAAFISSLLGAESANQTAGFYLFFSKINLLLI</sequence>
<organism evidence="1">
    <name type="scientific">Serratia marcescens</name>
    <dbReference type="NCBI Taxonomy" id="615"/>
    <lineage>
        <taxon>Bacteria</taxon>
        <taxon>Pseudomonadati</taxon>
        <taxon>Pseudomonadota</taxon>
        <taxon>Gammaproteobacteria</taxon>
        <taxon>Enterobacterales</taxon>
        <taxon>Yersiniaceae</taxon>
        <taxon>Serratia</taxon>
    </lineage>
</organism>
<evidence type="ECO:0000313" key="1">
    <source>
        <dbReference type="EMBL" id="AXH01529.1"/>
    </source>
</evidence>
<protein>
    <submittedName>
        <fullName evidence="1">Uncharacterized protein</fullName>
    </submittedName>
</protein>
<name>A0A345INV7_SERMA</name>
<reference evidence="1" key="1">
    <citation type="submission" date="2018-06" db="EMBL/GenBank/DDBJ databases">
        <title>SME-4 producing Serratia marcescens from Argentina and comparison with genomes of other SME-producers.</title>
        <authorList>
            <person name="Dabos L."/>
            <person name="Patino Navarrete R."/>
            <person name="Naas T."/>
        </authorList>
    </citation>
    <scope>NUCLEOTIDE SEQUENCE</scope>
    <source>
        <strain evidence="1">163</strain>
    </source>
</reference>
<accession>A0A345INV7</accession>
<dbReference type="EMBL" id="MH460878">
    <property type="protein sequence ID" value="AXH01529.1"/>
    <property type="molecule type" value="Genomic_DNA"/>
</dbReference>